<proteinExistence type="predicted"/>
<gene>
    <name evidence="1" type="ORF">O181_090713</name>
</gene>
<evidence type="ECO:0000313" key="1">
    <source>
        <dbReference type="EMBL" id="MBW0550998.1"/>
    </source>
</evidence>
<organism evidence="1 2">
    <name type="scientific">Austropuccinia psidii MF-1</name>
    <dbReference type="NCBI Taxonomy" id="1389203"/>
    <lineage>
        <taxon>Eukaryota</taxon>
        <taxon>Fungi</taxon>
        <taxon>Dikarya</taxon>
        <taxon>Basidiomycota</taxon>
        <taxon>Pucciniomycotina</taxon>
        <taxon>Pucciniomycetes</taxon>
        <taxon>Pucciniales</taxon>
        <taxon>Sphaerophragmiaceae</taxon>
        <taxon>Austropuccinia</taxon>
    </lineage>
</organism>
<protein>
    <submittedName>
        <fullName evidence="1">Uncharacterized protein</fullName>
    </submittedName>
</protein>
<comment type="caution">
    <text evidence="1">The sequence shown here is derived from an EMBL/GenBank/DDBJ whole genome shotgun (WGS) entry which is preliminary data.</text>
</comment>
<dbReference type="EMBL" id="AVOT02056702">
    <property type="protein sequence ID" value="MBW0550998.1"/>
    <property type="molecule type" value="Genomic_DNA"/>
</dbReference>
<dbReference type="OrthoDB" id="2506124at2759"/>
<evidence type="ECO:0000313" key="2">
    <source>
        <dbReference type="Proteomes" id="UP000765509"/>
    </source>
</evidence>
<dbReference type="AlphaFoldDB" id="A0A9Q3P6T4"/>
<name>A0A9Q3P6T4_9BASI</name>
<accession>A0A9Q3P6T4</accession>
<keyword evidence="2" id="KW-1185">Reference proteome</keyword>
<dbReference type="Proteomes" id="UP000765509">
    <property type="component" value="Unassembled WGS sequence"/>
</dbReference>
<reference evidence="1" key="1">
    <citation type="submission" date="2021-03" db="EMBL/GenBank/DDBJ databases">
        <title>Draft genome sequence of rust myrtle Austropuccinia psidii MF-1, a brazilian biotype.</title>
        <authorList>
            <person name="Quecine M.C."/>
            <person name="Pachon D.M.R."/>
            <person name="Bonatelli M.L."/>
            <person name="Correr F.H."/>
            <person name="Franceschini L.M."/>
            <person name="Leite T.F."/>
            <person name="Margarido G.R.A."/>
            <person name="Almeida C.A."/>
            <person name="Ferrarezi J.A."/>
            <person name="Labate C.A."/>
        </authorList>
    </citation>
    <scope>NUCLEOTIDE SEQUENCE</scope>
    <source>
        <strain evidence="1">MF-1</strain>
    </source>
</reference>
<sequence length="190" mass="21184">MEDGDTSGQAALSWQQGQNMMVALSDVVVPFGVTRIPKWLGKAKEGKMKASEWCSLFSIYLPLAAIDTLVGDIEKYLNKPQEAANLCQLVDNFCSLVGCTHILEAQSITKPDCVQFGQEYQKYSASSSLLFPGYVVNPNHHYALHIKMQLKWWEPLRDVAKLAWERLNGILQQIPTSGKIGKGFFCLFGP</sequence>